<dbReference type="PANTHER" id="PTHR34290">
    <property type="entry name" value="SI:CH73-390P7.2"/>
    <property type="match status" value="1"/>
</dbReference>
<reference evidence="2" key="1">
    <citation type="submission" date="2016-10" db="EMBL/GenBank/DDBJ databases">
        <authorList>
            <person name="Varghese N."/>
            <person name="Submissions S."/>
        </authorList>
    </citation>
    <scope>NUCLEOTIDE SEQUENCE [LARGE SCALE GENOMIC DNA]</scope>
    <source>
        <strain evidence="2">CGMCC 1.7062</strain>
    </source>
</reference>
<evidence type="ECO:0000313" key="2">
    <source>
        <dbReference type="Proteomes" id="UP000236721"/>
    </source>
</evidence>
<dbReference type="EMBL" id="FNVG01000029">
    <property type="protein sequence ID" value="SEG66698.1"/>
    <property type="molecule type" value="Genomic_DNA"/>
</dbReference>
<dbReference type="Pfam" id="PF04134">
    <property type="entry name" value="DCC1-like"/>
    <property type="match status" value="1"/>
</dbReference>
<protein>
    <submittedName>
        <fullName evidence="1">Predicted thiol-disulfide oxidoreductase YuxK, DCC family</fullName>
    </submittedName>
</protein>
<proteinExistence type="predicted"/>
<dbReference type="OrthoDB" id="5294764at2"/>
<gene>
    <name evidence="1" type="ORF">SAMN04488244_1295</name>
</gene>
<dbReference type="AlphaFoldDB" id="A0A1H6C179"/>
<evidence type="ECO:0000313" key="1">
    <source>
        <dbReference type="EMBL" id="SEG66698.1"/>
    </source>
</evidence>
<name>A0A1H6C179_9VIBR</name>
<accession>A0A1H6C179</accession>
<dbReference type="GO" id="GO:0015035">
    <property type="term" value="F:protein-disulfide reductase activity"/>
    <property type="evidence" value="ECO:0007669"/>
    <property type="project" value="InterPro"/>
</dbReference>
<organism evidence="1 2">
    <name type="scientific">Vibrio hangzhouensis</name>
    <dbReference type="NCBI Taxonomy" id="462991"/>
    <lineage>
        <taxon>Bacteria</taxon>
        <taxon>Pseudomonadati</taxon>
        <taxon>Pseudomonadota</taxon>
        <taxon>Gammaproteobacteria</taxon>
        <taxon>Vibrionales</taxon>
        <taxon>Vibrionaceae</taxon>
        <taxon>Vibrio</taxon>
    </lineage>
</organism>
<dbReference type="InterPro" id="IPR007263">
    <property type="entry name" value="DCC1-like"/>
</dbReference>
<dbReference type="RefSeq" id="WP_103882106.1">
    <property type="nucleotide sequence ID" value="NZ_FNVG01000029.1"/>
</dbReference>
<dbReference type="InterPro" id="IPR044691">
    <property type="entry name" value="DCC1_Trx"/>
</dbReference>
<sequence length="128" mass="15268">MPTKLTLFFDATCPLCVREMRALKRRDHSNAIQFIDIFSERFDDFPEIDAVSAAERLHAYDDKGQLFTGLDVTYQAWRIVGKGYLYAFTRWPLFRPVFDWLYVKFAKHRYRLSGWLTGKNRCDRCRID</sequence>
<dbReference type="Proteomes" id="UP000236721">
    <property type="component" value="Unassembled WGS sequence"/>
</dbReference>
<keyword evidence="2" id="KW-1185">Reference proteome</keyword>
<dbReference type="PANTHER" id="PTHR34290:SF2">
    <property type="entry name" value="OS04G0668800 PROTEIN"/>
    <property type="match status" value="1"/>
</dbReference>